<dbReference type="OrthoDB" id="9785995at2"/>
<dbReference type="GO" id="GO:0005737">
    <property type="term" value="C:cytoplasm"/>
    <property type="evidence" value="ECO:0007669"/>
    <property type="project" value="UniProtKB-SubCell"/>
</dbReference>
<sequence>MTEEIQWTKVIVATSSLEPIVLDQISDILFELGAQGTQVNYAQGYLENRPNLFGEVAEPLSQAYLEHPTEITGYFPEQPDIAQIEAVFTQMLPEIAVSIRAETVPNENWQANWMEYYEPEAISRYLTIVPVWQGYQARSEERLVRLDPGIAFGTGNHPTTQLSAQALEIVMRGGERVLDVGTGSGILSFVAGIFGAVQVVGFDLDPQAIEAANKNLALQSDEVLQEMIAAEKISFTVNDLLQGVDTPADVIVANIVPNILIHLFEDAGKLLTKDGYLIIGGILIEKEAFILEALQAHPFEVVQRHYLGEWVGIILRKVEEDT</sequence>
<dbReference type="PANTHER" id="PTHR43648:SF1">
    <property type="entry name" value="ELECTRON TRANSFER FLAVOPROTEIN BETA SUBUNIT LYSINE METHYLTRANSFERASE"/>
    <property type="match status" value="1"/>
</dbReference>
<feature type="binding site" evidence="6">
    <location>
        <position position="181"/>
    </location>
    <ligand>
        <name>S-adenosyl-L-methionine</name>
        <dbReference type="ChEBI" id="CHEBI:59789"/>
    </ligand>
</feature>
<comment type="function">
    <text evidence="6">Methylates ribosomal protein L11.</text>
</comment>
<organism evidence="7 8">
    <name type="scientific">Suicoccus acidiformans</name>
    <dbReference type="NCBI Taxonomy" id="2036206"/>
    <lineage>
        <taxon>Bacteria</taxon>
        <taxon>Bacillati</taxon>
        <taxon>Bacillota</taxon>
        <taxon>Bacilli</taxon>
        <taxon>Lactobacillales</taxon>
        <taxon>Aerococcaceae</taxon>
        <taxon>Suicoccus</taxon>
    </lineage>
</organism>
<proteinExistence type="inferred from homology"/>
<dbReference type="KEGG" id="abae:CL176_07960"/>
<dbReference type="PANTHER" id="PTHR43648">
    <property type="entry name" value="ELECTRON TRANSFER FLAVOPROTEIN BETA SUBUNIT LYSINE METHYLTRANSFERASE"/>
    <property type="match status" value="1"/>
</dbReference>
<dbReference type="AlphaFoldDB" id="A0A347WLI0"/>
<dbReference type="InterPro" id="IPR004498">
    <property type="entry name" value="Ribosomal_PrmA_MeTrfase"/>
</dbReference>
<dbReference type="GO" id="GO:0016279">
    <property type="term" value="F:protein-lysine N-methyltransferase activity"/>
    <property type="evidence" value="ECO:0007669"/>
    <property type="project" value="RHEA"/>
</dbReference>
<dbReference type="HAMAP" id="MF_00735">
    <property type="entry name" value="Methyltr_PrmA"/>
    <property type="match status" value="1"/>
</dbReference>
<evidence type="ECO:0000313" key="8">
    <source>
        <dbReference type="Proteomes" id="UP000263232"/>
    </source>
</evidence>
<dbReference type="Proteomes" id="UP000263232">
    <property type="component" value="Chromosome"/>
</dbReference>
<evidence type="ECO:0000256" key="2">
    <source>
        <dbReference type="ARBA" id="ARBA00022490"/>
    </source>
</evidence>
<evidence type="ECO:0000256" key="5">
    <source>
        <dbReference type="ARBA" id="ARBA00022691"/>
    </source>
</evidence>
<dbReference type="CDD" id="cd02440">
    <property type="entry name" value="AdoMet_MTases"/>
    <property type="match status" value="1"/>
</dbReference>
<dbReference type="PIRSF" id="PIRSF000401">
    <property type="entry name" value="RPL11_MTase"/>
    <property type="match status" value="1"/>
</dbReference>
<keyword evidence="4 6" id="KW-0808">Transferase</keyword>
<gene>
    <name evidence="6 7" type="primary">prmA</name>
    <name evidence="7" type="ORF">CL176_07960</name>
</gene>
<dbReference type="EMBL" id="CP023434">
    <property type="protein sequence ID" value="AXY25937.1"/>
    <property type="molecule type" value="Genomic_DNA"/>
</dbReference>
<evidence type="ECO:0000256" key="6">
    <source>
        <dbReference type="HAMAP-Rule" id="MF_00735"/>
    </source>
</evidence>
<reference evidence="7 8" key="1">
    <citation type="submission" date="2017-09" db="EMBL/GenBank/DDBJ databases">
        <title>Complete genome sequence of Oxytococcus suis strain ZY16052.</title>
        <authorList>
            <person name="Li F."/>
        </authorList>
    </citation>
    <scope>NUCLEOTIDE SEQUENCE [LARGE SCALE GENOMIC DNA]</scope>
    <source>
        <strain evidence="7 8">ZY16052</strain>
    </source>
</reference>
<keyword evidence="8" id="KW-1185">Reference proteome</keyword>
<dbReference type="Pfam" id="PF06325">
    <property type="entry name" value="PrmA"/>
    <property type="match status" value="1"/>
</dbReference>
<keyword evidence="5 6" id="KW-0949">S-adenosyl-L-methionine</keyword>
<feature type="binding site" evidence="6">
    <location>
        <position position="254"/>
    </location>
    <ligand>
        <name>S-adenosyl-L-methionine</name>
        <dbReference type="ChEBI" id="CHEBI:59789"/>
    </ligand>
</feature>
<dbReference type="GO" id="GO:0005840">
    <property type="term" value="C:ribosome"/>
    <property type="evidence" value="ECO:0007669"/>
    <property type="project" value="UniProtKB-KW"/>
</dbReference>
<comment type="subcellular location">
    <subcellularLocation>
        <location evidence="6">Cytoplasm</location>
    </subcellularLocation>
</comment>
<dbReference type="SUPFAM" id="SSF53335">
    <property type="entry name" value="S-adenosyl-L-methionine-dependent methyltransferases"/>
    <property type="match status" value="1"/>
</dbReference>
<evidence type="ECO:0000256" key="1">
    <source>
        <dbReference type="ARBA" id="ARBA00009741"/>
    </source>
</evidence>
<evidence type="ECO:0000256" key="3">
    <source>
        <dbReference type="ARBA" id="ARBA00022603"/>
    </source>
</evidence>
<feature type="binding site" evidence="6">
    <location>
        <position position="203"/>
    </location>
    <ligand>
        <name>S-adenosyl-L-methionine</name>
        <dbReference type="ChEBI" id="CHEBI:59789"/>
    </ligand>
</feature>
<evidence type="ECO:0000313" key="7">
    <source>
        <dbReference type="EMBL" id="AXY25937.1"/>
    </source>
</evidence>
<dbReference type="NCBIfam" id="TIGR00406">
    <property type="entry name" value="prmA"/>
    <property type="match status" value="1"/>
</dbReference>
<evidence type="ECO:0000256" key="4">
    <source>
        <dbReference type="ARBA" id="ARBA00022679"/>
    </source>
</evidence>
<dbReference type="GO" id="GO:0032259">
    <property type="term" value="P:methylation"/>
    <property type="evidence" value="ECO:0007669"/>
    <property type="project" value="UniProtKB-KW"/>
</dbReference>
<keyword evidence="7" id="KW-0689">Ribosomal protein</keyword>
<dbReference type="RefSeq" id="WP_118990837.1">
    <property type="nucleotide sequence ID" value="NZ_CP023434.1"/>
</dbReference>
<dbReference type="Gene3D" id="3.40.50.150">
    <property type="entry name" value="Vaccinia Virus protein VP39"/>
    <property type="match status" value="1"/>
</dbReference>
<keyword evidence="7" id="KW-0687">Ribonucleoprotein</keyword>
<dbReference type="InterPro" id="IPR050078">
    <property type="entry name" value="Ribosomal_L11_MeTrfase_PrmA"/>
</dbReference>
<dbReference type="EC" id="2.1.1.-" evidence="6"/>
<accession>A0A347WLI0</accession>
<name>A0A347WLI0_9LACT</name>
<protein>
    <recommendedName>
        <fullName evidence="6">Ribosomal protein L11 methyltransferase</fullName>
        <shortName evidence="6">L11 Mtase</shortName>
        <ecNumber evidence="6">2.1.1.-</ecNumber>
    </recommendedName>
</protein>
<feature type="binding site" evidence="6">
    <location>
        <position position="160"/>
    </location>
    <ligand>
        <name>S-adenosyl-L-methionine</name>
        <dbReference type="ChEBI" id="CHEBI:59789"/>
    </ligand>
</feature>
<dbReference type="InterPro" id="IPR029063">
    <property type="entry name" value="SAM-dependent_MTases_sf"/>
</dbReference>
<keyword evidence="3 6" id="KW-0489">Methyltransferase</keyword>
<keyword evidence="2 6" id="KW-0963">Cytoplasm</keyword>
<comment type="similarity">
    <text evidence="1 6">Belongs to the methyltransferase superfamily. PrmA family.</text>
</comment>
<comment type="catalytic activity">
    <reaction evidence="6">
        <text>L-lysyl-[protein] + 3 S-adenosyl-L-methionine = N(6),N(6),N(6)-trimethyl-L-lysyl-[protein] + 3 S-adenosyl-L-homocysteine + 3 H(+)</text>
        <dbReference type="Rhea" id="RHEA:54192"/>
        <dbReference type="Rhea" id="RHEA-COMP:9752"/>
        <dbReference type="Rhea" id="RHEA-COMP:13826"/>
        <dbReference type="ChEBI" id="CHEBI:15378"/>
        <dbReference type="ChEBI" id="CHEBI:29969"/>
        <dbReference type="ChEBI" id="CHEBI:57856"/>
        <dbReference type="ChEBI" id="CHEBI:59789"/>
        <dbReference type="ChEBI" id="CHEBI:61961"/>
    </reaction>
</comment>